<comment type="caution">
    <text evidence="4">The sequence shown here is derived from an EMBL/GenBank/DDBJ whole genome shotgun (WGS) entry which is preliminary data.</text>
</comment>
<evidence type="ECO:0000256" key="2">
    <source>
        <dbReference type="SAM" id="MobiDB-lite"/>
    </source>
</evidence>
<dbReference type="CDD" id="cd00254">
    <property type="entry name" value="LT-like"/>
    <property type="match status" value="1"/>
</dbReference>
<name>A0A850R3W6_9GAMM</name>
<evidence type="ECO:0000256" key="1">
    <source>
        <dbReference type="ARBA" id="ARBA00007734"/>
    </source>
</evidence>
<dbReference type="AlphaFoldDB" id="A0A850R3W6"/>
<dbReference type="GO" id="GO:0008933">
    <property type="term" value="F:peptidoglycan lytic transglycosylase activity"/>
    <property type="evidence" value="ECO:0007669"/>
    <property type="project" value="InterPro"/>
</dbReference>
<dbReference type="InterPro" id="IPR011990">
    <property type="entry name" value="TPR-like_helical_dom_sf"/>
</dbReference>
<accession>A0A850R3W6</accession>
<dbReference type="InterPro" id="IPR006597">
    <property type="entry name" value="Sel1-like"/>
</dbReference>
<feature type="region of interest" description="Disordered" evidence="2">
    <location>
        <begin position="129"/>
        <end position="150"/>
    </location>
</feature>
<dbReference type="SUPFAM" id="SSF53955">
    <property type="entry name" value="Lysozyme-like"/>
    <property type="match status" value="1"/>
</dbReference>
<dbReference type="Pfam" id="PF08238">
    <property type="entry name" value="Sel1"/>
    <property type="match status" value="2"/>
</dbReference>
<comment type="similarity">
    <text evidence="1">Belongs to the transglycosylase Slt family.</text>
</comment>
<evidence type="ECO:0000259" key="3">
    <source>
        <dbReference type="Pfam" id="PF01464"/>
    </source>
</evidence>
<organism evidence="4 5">
    <name type="scientific">Allochromatium humboldtianum</name>
    <dbReference type="NCBI Taxonomy" id="504901"/>
    <lineage>
        <taxon>Bacteria</taxon>
        <taxon>Pseudomonadati</taxon>
        <taxon>Pseudomonadota</taxon>
        <taxon>Gammaproteobacteria</taxon>
        <taxon>Chromatiales</taxon>
        <taxon>Chromatiaceae</taxon>
        <taxon>Allochromatium</taxon>
    </lineage>
</organism>
<dbReference type="Proteomes" id="UP000592294">
    <property type="component" value="Unassembled WGS sequence"/>
</dbReference>
<evidence type="ECO:0000313" key="4">
    <source>
        <dbReference type="EMBL" id="NVZ08344.1"/>
    </source>
</evidence>
<dbReference type="PANTHER" id="PTHR37423:SF2">
    <property type="entry name" value="MEMBRANE-BOUND LYTIC MUREIN TRANSGLYCOSYLASE C"/>
    <property type="match status" value="1"/>
</dbReference>
<dbReference type="InterPro" id="IPR000189">
    <property type="entry name" value="Transglyc_AS"/>
</dbReference>
<dbReference type="Gene3D" id="1.10.530.10">
    <property type="match status" value="1"/>
</dbReference>
<keyword evidence="5" id="KW-1185">Reference proteome</keyword>
<dbReference type="Pfam" id="PF01464">
    <property type="entry name" value="SLT"/>
    <property type="match status" value="1"/>
</dbReference>
<evidence type="ECO:0000313" key="5">
    <source>
        <dbReference type="Proteomes" id="UP000592294"/>
    </source>
</evidence>
<sequence>MAVLATSSSASTSDDPLNSNNPAVLLDWGQRHFHGVRATQNIDRAVQFYCAAARLGNAEAQYRLGDIYARTLLGKRDEVLAAAWLLKAAAGQYSAAKTRLKDWDLSTTSFPADPDCVTREHMVARTLPSARPTKPAKAPKPKPTAAPIPRLALDTPDRREIERLVRTLAPRHRLNPDVVLAVIQVESNFNPKAQSHKQAQGLMQLIPDTARRFGVADPWDARQNIDGGMAYLRWLLDHFNGDLRLALAGYNAGEQAVRRHGGVPPYKETQGYVRKIARVLGVSEEGLAAVQTTHAPIDAASASQSETDWARRFFTPG</sequence>
<proteinExistence type="inferred from homology"/>
<protein>
    <submittedName>
        <fullName evidence="4">Transglycosylase SLT domain-containing protein</fullName>
    </submittedName>
</protein>
<dbReference type="SUPFAM" id="SSF81901">
    <property type="entry name" value="HCP-like"/>
    <property type="match status" value="1"/>
</dbReference>
<dbReference type="InterPro" id="IPR008258">
    <property type="entry name" value="Transglycosylase_SLT_dom_1"/>
</dbReference>
<dbReference type="PROSITE" id="PS00922">
    <property type="entry name" value="TRANSGLYCOSYLASE"/>
    <property type="match status" value="1"/>
</dbReference>
<feature type="domain" description="Transglycosylase SLT" evidence="3">
    <location>
        <begin position="169"/>
        <end position="261"/>
    </location>
</feature>
<dbReference type="InterPro" id="IPR023346">
    <property type="entry name" value="Lysozyme-like_dom_sf"/>
</dbReference>
<gene>
    <name evidence="4" type="ORF">HW932_03620</name>
</gene>
<reference evidence="4 5" key="1">
    <citation type="submission" date="2020-06" db="EMBL/GenBank/DDBJ databases">
        <title>Whole-genome sequence of Allochromatium humboldtianum DSM 21881, type strain.</title>
        <authorList>
            <person name="Kyndt J.A."/>
            <person name="Meyer T.E."/>
        </authorList>
    </citation>
    <scope>NUCLEOTIDE SEQUENCE [LARGE SCALE GENOMIC DNA]</scope>
    <source>
        <strain evidence="4 5">DSM 21881</strain>
    </source>
</reference>
<dbReference type="GO" id="GO:0000270">
    <property type="term" value="P:peptidoglycan metabolic process"/>
    <property type="evidence" value="ECO:0007669"/>
    <property type="project" value="InterPro"/>
</dbReference>
<dbReference type="SMART" id="SM00671">
    <property type="entry name" value="SEL1"/>
    <property type="match status" value="2"/>
</dbReference>
<dbReference type="Gene3D" id="1.25.40.10">
    <property type="entry name" value="Tetratricopeptide repeat domain"/>
    <property type="match status" value="1"/>
</dbReference>
<dbReference type="EMBL" id="JABZEO010000002">
    <property type="protein sequence ID" value="NVZ08344.1"/>
    <property type="molecule type" value="Genomic_DNA"/>
</dbReference>
<dbReference type="PANTHER" id="PTHR37423">
    <property type="entry name" value="SOLUBLE LYTIC MUREIN TRANSGLYCOSYLASE-RELATED"/>
    <property type="match status" value="1"/>
</dbReference>
<dbReference type="GO" id="GO:0016020">
    <property type="term" value="C:membrane"/>
    <property type="evidence" value="ECO:0007669"/>
    <property type="project" value="InterPro"/>
</dbReference>